<proteinExistence type="predicted"/>
<dbReference type="AlphaFoldDB" id="A0A9D2H9A0"/>
<keyword evidence="1" id="KW-0472">Membrane</keyword>
<dbReference type="Proteomes" id="UP000824223">
    <property type="component" value="Unassembled WGS sequence"/>
</dbReference>
<dbReference type="Pfam" id="PF14285">
    <property type="entry name" value="DUF4367"/>
    <property type="match status" value="1"/>
</dbReference>
<keyword evidence="1" id="KW-0812">Transmembrane</keyword>
<gene>
    <name evidence="3" type="ORF">H9798_07430</name>
</gene>
<evidence type="ECO:0000313" key="4">
    <source>
        <dbReference type="Proteomes" id="UP000824223"/>
    </source>
</evidence>
<sequence>MKELRKLSLKEEVDREAAQIEKEVTEREDLADIKVSEEMETSLFNKIQEYEHSKAENKKSRTVYRRKKKRYIVVALAAVIVLVLGSAITSVGSKSYWKVLWDRLAGEEQLSYIDVENMDSQETEDLDEVYIYKEIGNKLGILPVRLGYTSPKMYLKEYELDEEQKKAALLYDYNGQIIKYTMYMNNADSSFGQIEPDTVTDQYEVEAGQGIIVQVKEYQIEGQEGYRYIAEFEYMDAQYELKGRMEREEFDKILKNLAFFGNNA</sequence>
<feature type="transmembrane region" description="Helical" evidence="1">
    <location>
        <begin position="71"/>
        <end position="92"/>
    </location>
</feature>
<feature type="domain" description="DUF4367" evidence="2">
    <location>
        <begin position="144"/>
        <end position="257"/>
    </location>
</feature>
<organism evidence="3 4">
    <name type="scientific">Candidatus Mediterraneibacter pullicola</name>
    <dbReference type="NCBI Taxonomy" id="2838682"/>
    <lineage>
        <taxon>Bacteria</taxon>
        <taxon>Bacillati</taxon>
        <taxon>Bacillota</taxon>
        <taxon>Clostridia</taxon>
        <taxon>Lachnospirales</taxon>
        <taxon>Lachnospiraceae</taxon>
        <taxon>Mediterraneibacter</taxon>
    </lineage>
</organism>
<reference evidence="3" key="1">
    <citation type="journal article" date="2021" name="PeerJ">
        <title>Extensive microbial diversity within the chicken gut microbiome revealed by metagenomics and culture.</title>
        <authorList>
            <person name="Gilroy R."/>
            <person name="Ravi A."/>
            <person name="Getino M."/>
            <person name="Pursley I."/>
            <person name="Horton D.L."/>
            <person name="Alikhan N.F."/>
            <person name="Baker D."/>
            <person name="Gharbi K."/>
            <person name="Hall N."/>
            <person name="Watson M."/>
            <person name="Adriaenssens E.M."/>
            <person name="Foster-Nyarko E."/>
            <person name="Jarju S."/>
            <person name="Secka A."/>
            <person name="Antonio M."/>
            <person name="Oren A."/>
            <person name="Chaudhuri R.R."/>
            <person name="La Ragione R."/>
            <person name="Hildebrand F."/>
            <person name="Pallen M.J."/>
        </authorList>
    </citation>
    <scope>NUCLEOTIDE SEQUENCE</scope>
    <source>
        <strain evidence="3">ChiSjej2B20-11307</strain>
    </source>
</reference>
<reference evidence="3" key="2">
    <citation type="submission" date="2021-04" db="EMBL/GenBank/DDBJ databases">
        <authorList>
            <person name="Gilroy R."/>
        </authorList>
    </citation>
    <scope>NUCLEOTIDE SEQUENCE</scope>
    <source>
        <strain evidence="3">ChiSjej2B20-11307</strain>
    </source>
</reference>
<protein>
    <submittedName>
        <fullName evidence="3">DUF4367 domain-containing protein</fullName>
    </submittedName>
</protein>
<keyword evidence="1" id="KW-1133">Transmembrane helix</keyword>
<evidence type="ECO:0000256" key="1">
    <source>
        <dbReference type="SAM" id="Phobius"/>
    </source>
</evidence>
<evidence type="ECO:0000313" key="3">
    <source>
        <dbReference type="EMBL" id="HJA06953.1"/>
    </source>
</evidence>
<comment type="caution">
    <text evidence="3">The sequence shown here is derived from an EMBL/GenBank/DDBJ whole genome shotgun (WGS) entry which is preliminary data.</text>
</comment>
<accession>A0A9D2H9A0</accession>
<dbReference type="EMBL" id="DXAK01000040">
    <property type="protein sequence ID" value="HJA06953.1"/>
    <property type="molecule type" value="Genomic_DNA"/>
</dbReference>
<dbReference type="InterPro" id="IPR025377">
    <property type="entry name" value="DUF4367"/>
</dbReference>
<evidence type="ECO:0000259" key="2">
    <source>
        <dbReference type="Pfam" id="PF14285"/>
    </source>
</evidence>
<name>A0A9D2H9A0_9FIRM</name>